<dbReference type="Proteomes" id="UP001260715">
    <property type="component" value="Unassembled WGS sequence"/>
</dbReference>
<comment type="caution">
    <text evidence="1">The sequence shown here is derived from an EMBL/GenBank/DDBJ whole genome shotgun (WGS) entry which is preliminary data.</text>
</comment>
<organism evidence="1 2">
    <name type="scientific">Herbaspirillum frisingense</name>
    <dbReference type="NCBI Taxonomy" id="92645"/>
    <lineage>
        <taxon>Bacteria</taxon>
        <taxon>Pseudomonadati</taxon>
        <taxon>Pseudomonadota</taxon>
        <taxon>Betaproteobacteria</taxon>
        <taxon>Burkholderiales</taxon>
        <taxon>Oxalobacteraceae</taxon>
        <taxon>Herbaspirillum</taxon>
    </lineage>
</organism>
<dbReference type="Pfam" id="PF06945">
    <property type="entry name" value="DUF1289"/>
    <property type="match status" value="1"/>
</dbReference>
<gene>
    <name evidence="1" type="ORF">J2W50_004692</name>
</gene>
<evidence type="ECO:0000313" key="2">
    <source>
        <dbReference type="Proteomes" id="UP001260715"/>
    </source>
</evidence>
<dbReference type="PANTHER" id="PTHR35175:SF2">
    <property type="entry name" value="DUF1289 DOMAIN-CONTAINING PROTEIN"/>
    <property type="match status" value="1"/>
</dbReference>
<dbReference type="InterPro" id="IPR010710">
    <property type="entry name" value="DUF1289"/>
</dbReference>
<dbReference type="PANTHER" id="PTHR35175">
    <property type="entry name" value="DUF1289 DOMAIN-CONTAINING PROTEIN"/>
    <property type="match status" value="1"/>
</dbReference>
<name>A0ABU1PKU3_9BURK</name>
<sequence length="60" mass="6852">MKLGKEVKSPCVSLCKLKHEVCTGCGRTRDEIKDWKSMKRKAQLDTVHLAAKRLKALKKK</sequence>
<protein>
    <submittedName>
        <fullName evidence="1">Fe-S protein YdhL (DUF1289 family)</fullName>
    </submittedName>
</protein>
<reference evidence="1 2" key="1">
    <citation type="submission" date="2023-07" db="EMBL/GenBank/DDBJ databases">
        <title>Sorghum-associated microbial communities from plants grown in Nebraska, USA.</title>
        <authorList>
            <person name="Schachtman D."/>
        </authorList>
    </citation>
    <scope>NUCLEOTIDE SEQUENCE [LARGE SCALE GENOMIC DNA]</scope>
    <source>
        <strain evidence="1 2">596</strain>
    </source>
</reference>
<accession>A0ABU1PKU3</accession>
<evidence type="ECO:0000313" key="1">
    <source>
        <dbReference type="EMBL" id="MDR6586462.1"/>
    </source>
</evidence>
<dbReference type="RefSeq" id="WP_369878589.1">
    <property type="nucleotide sequence ID" value="NZ_CP049139.1"/>
</dbReference>
<dbReference type="EMBL" id="JAVDSJ010000007">
    <property type="protein sequence ID" value="MDR6586462.1"/>
    <property type="molecule type" value="Genomic_DNA"/>
</dbReference>
<proteinExistence type="predicted"/>
<keyword evidence="2" id="KW-1185">Reference proteome</keyword>